<proteinExistence type="predicted"/>
<accession>A0A0M0K3P4</accession>
<evidence type="ECO:0000313" key="5">
    <source>
        <dbReference type="Proteomes" id="UP000037460"/>
    </source>
</evidence>
<dbReference type="OrthoDB" id="273557at2759"/>
<dbReference type="EMBL" id="JWZX01001521">
    <property type="protein sequence ID" value="KOO33434.1"/>
    <property type="molecule type" value="Genomic_DNA"/>
</dbReference>
<reference evidence="5" key="1">
    <citation type="journal article" date="2015" name="PLoS Genet.">
        <title>Genome Sequence and Transcriptome Analyses of Chrysochromulina tobin: Metabolic Tools for Enhanced Algal Fitness in the Prominent Order Prymnesiales (Haptophyceae).</title>
        <authorList>
            <person name="Hovde B.T."/>
            <person name="Deodato C.R."/>
            <person name="Hunsperger H.M."/>
            <person name="Ryken S.A."/>
            <person name="Yost W."/>
            <person name="Jha R.K."/>
            <person name="Patterson J."/>
            <person name="Monnat R.J. Jr."/>
            <person name="Barlow S.B."/>
            <person name="Starkenburg S.R."/>
            <person name="Cattolico R.A."/>
        </authorList>
    </citation>
    <scope>NUCLEOTIDE SEQUENCE</scope>
    <source>
        <strain evidence="5">CCMP291</strain>
    </source>
</reference>
<name>A0A0M0K3P4_9EUKA</name>
<comment type="caution">
    <text evidence="2">Lacks conserved residue(s) required for the propagation of feature annotation.</text>
</comment>
<dbReference type="Gene3D" id="3.90.1750.10">
    <property type="entry name" value="Hect, E3 ligase catalytic domains"/>
    <property type="match status" value="1"/>
</dbReference>
<dbReference type="InterPro" id="IPR000569">
    <property type="entry name" value="HECT_dom"/>
</dbReference>
<dbReference type="InterPro" id="IPR035983">
    <property type="entry name" value="Hect_E3_ubiquitin_ligase"/>
</dbReference>
<sequence>MGNSGSAFNRWDQLFQALTRPEDLRAYLEQMAPLEQGPRQGALRTQIELLTGTLQLEIALLRVSEVAESFDTATFCLGQLVSHEPQMISELPFAHTFVDGLSSALRKGWLVHHGVGKFAANALTILCICEQAVPAVREHAIAELLSGLLEWLRSDDPAADVDEVCGCNCGCPALSATCWLERLLSKPDELLEARVRESPQLWPLVTAMLHVICRRDGNPFALTRLLRIPSVFGDLMRHDEAAASTTLNFLTFGMLQFDNPMFTEDAVQRLDSARDSARAAATDSTADVAKDRAATGADTLIAPDDLPGMQALTTARVLHQIRAQYDAGVGLGGDLSATLEVNFKDENSAGSAVRREWFALVSEAFVAPSAGLLIGTERGASVRPLPMLATDPRLPQQLRDLEMLGRFLGLAIIQQVCVGVRLHPSLCRSLLAHGQRWEWTYEDVEQLDAQLYQHKVNSCLVVRHSR</sequence>
<evidence type="ECO:0000313" key="4">
    <source>
        <dbReference type="EMBL" id="KOO33434.1"/>
    </source>
</evidence>
<feature type="domain" description="HECT" evidence="3">
    <location>
        <begin position="331"/>
        <end position="454"/>
    </location>
</feature>
<dbReference type="SUPFAM" id="SSF56204">
    <property type="entry name" value="Hect, E3 ligase catalytic domain"/>
    <property type="match status" value="1"/>
</dbReference>
<evidence type="ECO:0000259" key="3">
    <source>
        <dbReference type="PROSITE" id="PS50237"/>
    </source>
</evidence>
<organism evidence="4 5">
    <name type="scientific">Chrysochromulina tobinii</name>
    <dbReference type="NCBI Taxonomy" id="1460289"/>
    <lineage>
        <taxon>Eukaryota</taxon>
        <taxon>Haptista</taxon>
        <taxon>Haptophyta</taxon>
        <taxon>Prymnesiophyceae</taxon>
        <taxon>Prymnesiales</taxon>
        <taxon>Chrysochromulinaceae</taxon>
        <taxon>Chrysochromulina</taxon>
    </lineage>
</organism>
<dbReference type="PROSITE" id="PS50237">
    <property type="entry name" value="HECT"/>
    <property type="match status" value="1"/>
</dbReference>
<dbReference type="Proteomes" id="UP000037460">
    <property type="component" value="Unassembled WGS sequence"/>
</dbReference>
<comment type="caution">
    <text evidence="4">The sequence shown here is derived from an EMBL/GenBank/DDBJ whole genome shotgun (WGS) entry which is preliminary data.</text>
</comment>
<dbReference type="GO" id="GO:0004842">
    <property type="term" value="F:ubiquitin-protein transferase activity"/>
    <property type="evidence" value="ECO:0007669"/>
    <property type="project" value="InterPro"/>
</dbReference>
<protein>
    <recommendedName>
        <fullName evidence="3">HECT domain-containing protein</fullName>
    </recommendedName>
</protein>
<evidence type="ECO:0000256" key="2">
    <source>
        <dbReference type="PROSITE-ProRule" id="PRU00104"/>
    </source>
</evidence>
<dbReference type="Pfam" id="PF00632">
    <property type="entry name" value="HECT"/>
    <property type="match status" value="1"/>
</dbReference>
<keyword evidence="5" id="KW-1185">Reference proteome</keyword>
<evidence type="ECO:0000256" key="1">
    <source>
        <dbReference type="ARBA" id="ARBA00022786"/>
    </source>
</evidence>
<gene>
    <name evidence="4" type="ORF">Ctob_008174</name>
</gene>
<dbReference type="AlphaFoldDB" id="A0A0M0K3P4"/>
<keyword evidence="1 2" id="KW-0833">Ubl conjugation pathway</keyword>